<evidence type="ECO:0000313" key="3">
    <source>
        <dbReference type="Proteomes" id="UP000032352"/>
    </source>
</evidence>
<evidence type="ECO:0000256" key="1">
    <source>
        <dbReference type="SAM" id="MobiDB-lite"/>
    </source>
</evidence>
<accession>A0AAE9Z8E8</accession>
<protein>
    <submittedName>
        <fullName evidence="2">Uncharacterized protein</fullName>
    </submittedName>
</protein>
<organism evidence="2 3">
    <name type="scientific">Thalassomonas viridans</name>
    <dbReference type="NCBI Taxonomy" id="137584"/>
    <lineage>
        <taxon>Bacteria</taxon>
        <taxon>Pseudomonadati</taxon>
        <taxon>Pseudomonadota</taxon>
        <taxon>Gammaproteobacteria</taxon>
        <taxon>Alteromonadales</taxon>
        <taxon>Colwelliaceae</taxon>
        <taxon>Thalassomonas</taxon>
    </lineage>
</organism>
<dbReference type="EMBL" id="CP059734">
    <property type="protein sequence ID" value="WDE08665.1"/>
    <property type="molecule type" value="Genomic_DNA"/>
</dbReference>
<feature type="region of interest" description="Disordered" evidence="1">
    <location>
        <begin position="1"/>
        <end position="29"/>
    </location>
</feature>
<keyword evidence="3" id="KW-1185">Reference proteome</keyword>
<sequence>MNTSINTPAQAPAQTTAQTPAQTQTLRQVQPQPQILDHNLSKFRSVGGPLTAPTLTIQALEQDQGTNEDKIEPTTYLKPGNMPIQNNYYKGVDEQITGLLTQAWAEFQPEEREEITTKMNEQDLKPIDAFRTAHKLLDPNSNGRNLIDYALTLVRTQGTQWRR</sequence>
<dbReference type="AlphaFoldDB" id="A0AAE9Z8E8"/>
<dbReference type="KEGG" id="tvd:SG34_032640"/>
<proteinExistence type="predicted"/>
<reference evidence="2 3" key="2">
    <citation type="journal article" date="2022" name="Mar. Drugs">
        <title>Bioassay-Guided Fractionation Leads to the Detection of Cholic Acid Generated by the Rare Thalassomonas sp.</title>
        <authorList>
            <person name="Pheiffer F."/>
            <person name="Schneider Y.K."/>
            <person name="Hansen E.H."/>
            <person name="Andersen J.H."/>
            <person name="Isaksson J."/>
            <person name="Busche T."/>
            <person name="R C."/>
            <person name="Kalinowski J."/>
            <person name="Zyl L.V."/>
            <person name="Trindade M."/>
        </authorList>
    </citation>
    <scope>NUCLEOTIDE SEQUENCE [LARGE SCALE GENOMIC DNA]</scope>
    <source>
        <strain evidence="2 3">XOM25</strain>
    </source>
</reference>
<reference evidence="2 3" key="1">
    <citation type="journal article" date="2015" name="Genome Announc.">
        <title>Draft Genome Sequences of Marine Isolates of Thalassomonas viridans and Thalassomonas actiniarum.</title>
        <authorList>
            <person name="Olonade I."/>
            <person name="van Zyl L.J."/>
            <person name="Trindade M."/>
        </authorList>
    </citation>
    <scope>NUCLEOTIDE SEQUENCE [LARGE SCALE GENOMIC DNA]</scope>
    <source>
        <strain evidence="2 3">XOM25</strain>
    </source>
</reference>
<feature type="compositionally biased region" description="Low complexity" evidence="1">
    <location>
        <begin position="7"/>
        <end position="25"/>
    </location>
</feature>
<name>A0AAE9Z8E8_9GAMM</name>
<dbReference type="Proteomes" id="UP000032352">
    <property type="component" value="Chromosome pTvir"/>
</dbReference>
<dbReference type="RefSeq" id="WP_274038643.1">
    <property type="nucleotide sequence ID" value="NZ_CP059734.1"/>
</dbReference>
<evidence type="ECO:0000313" key="2">
    <source>
        <dbReference type="EMBL" id="WDE08665.1"/>
    </source>
</evidence>
<gene>
    <name evidence="2" type="ORF">SG34_032640</name>
</gene>